<proteinExistence type="inferred from homology"/>
<dbReference type="InterPro" id="IPR015860">
    <property type="entry name" value="ABC_transpr_TagH-like"/>
</dbReference>
<dbReference type="InterPro" id="IPR050683">
    <property type="entry name" value="Bact_Polysacc_Export_ATP-bd"/>
</dbReference>
<protein>
    <submittedName>
        <fullName evidence="6">ABC transporter ATP-binding protein</fullName>
    </submittedName>
</protein>
<dbReference type="PANTHER" id="PTHR46743">
    <property type="entry name" value="TEICHOIC ACIDS EXPORT ATP-BINDING PROTEIN TAGH"/>
    <property type="match status" value="1"/>
</dbReference>
<dbReference type="GO" id="GO:0016020">
    <property type="term" value="C:membrane"/>
    <property type="evidence" value="ECO:0007669"/>
    <property type="project" value="InterPro"/>
</dbReference>
<dbReference type="OrthoDB" id="9778870at2"/>
<sequence>MITFDRVSKTYHGRNLTRHVLHDASFAIRPGQALGICGANGAGKSTLLRLIAGVEHPSSGVIRRGMTVSWPIGYSHCFQGSLTGADNTRFIARIYRQPVDRLLAFVEEFAELGEYFNQPVKTYSAGMMARLAFGVSLAIDFDCYLVDEVTGAGDQRFAERCHAALAHRRSARTLVMVSHSPATLQQYCTTGAVLHEGQLNFYPTIDEAIEVHHAQQRLAA</sequence>
<dbReference type="InterPro" id="IPR017871">
    <property type="entry name" value="ABC_transporter-like_CS"/>
</dbReference>
<dbReference type="GO" id="GO:0140359">
    <property type="term" value="F:ABC-type transporter activity"/>
    <property type="evidence" value="ECO:0007669"/>
    <property type="project" value="InterPro"/>
</dbReference>
<evidence type="ECO:0000259" key="5">
    <source>
        <dbReference type="PROSITE" id="PS50893"/>
    </source>
</evidence>
<dbReference type="PROSITE" id="PS50893">
    <property type="entry name" value="ABC_TRANSPORTER_2"/>
    <property type="match status" value="1"/>
</dbReference>
<dbReference type="CDD" id="cd03220">
    <property type="entry name" value="ABC_KpsT_Wzt"/>
    <property type="match status" value="1"/>
</dbReference>
<reference evidence="6 7" key="1">
    <citation type="submission" date="2019-04" db="EMBL/GenBank/DDBJ databases">
        <title>Sphingomonas psychrotolerans sp. nov., isolated from soil in the Tianshan Mountains, Xinjiang, China.</title>
        <authorList>
            <person name="Luo Y."/>
            <person name="Sheng H."/>
        </authorList>
    </citation>
    <scope>NUCLEOTIDE SEQUENCE [LARGE SCALE GENOMIC DNA]</scope>
    <source>
        <strain evidence="6 7">ZFGT-11</strain>
    </source>
</reference>
<dbReference type="EMBL" id="SRXT01000010">
    <property type="protein sequence ID" value="TGX48697.1"/>
    <property type="molecule type" value="Genomic_DNA"/>
</dbReference>
<dbReference type="SMART" id="SM00382">
    <property type="entry name" value="AAA"/>
    <property type="match status" value="1"/>
</dbReference>
<dbReference type="AlphaFoldDB" id="A0A4S1X185"/>
<accession>A0A4S1X185</accession>
<keyword evidence="4 6" id="KW-0067">ATP-binding</keyword>
<organism evidence="6 7">
    <name type="scientific">Sphingomonas gei</name>
    <dbReference type="NCBI Taxonomy" id="1395960"/>
    <lineage>
        <taxon>Bacteria</taxon>
        <taxon>Pseudomonadati</taxon>
        <taxon>Pseudomonadota</taxon>
        <taxon>Alphaproteobacteria</taxon>
        <taxon>Sphingomonadales</taxon>
        <taxon>Sphingomonadaceae</taxon>
        <taxon>Sphingomonas</taxon>
    </lineage>
</organism>
<dbReference type="InterPro" id="IPR003593">
    <property type="entry name" value="AAA+_ATPase"/>
</dbReference>
<dbReference type="GO" id="GO:0016887">
    <property type="term" value="F:ATP hydrolysis activity"/>
    <property type="evidence" value="ECO:0007669"/>
    <property type="project" value="InterPro"/>
</dbReference>
<keyword evidence="3" id="KW-0547">Nucleotide-binding</keyword>
<evidence type="ECO:0000313" key="7">
    <source>
        <dbReference type="Proteomes" id="UP000306147"/>
    </source>
</evidence>
<dbReference type="PROSITE" id="PS00211">
    <property type="entry name" value="ABC_TRANSPORTER_1"/>
    <property type="match status" value="1"/>
</dbReference>
<dbReference type="InterPro" id="IPR003439">
    <property type="entry name" value="ABC_transporter-like_ATP-bd"/>
</dbReference>
<keyword evidence="2" id="KW-0813">Transport</keyword>
<comment type="caution">
    <text evidence="6">The sequence shown here is derived from an EMBL/GenBank/DDBJ whole genome shotgun (WGS) entry which is preliminary data.</text>
</comment>
<evidence type="ECO:0000256" key="3">
    <source>
        <dbReference type="ARBA" id="ARBA00022741"/>
    </source>
</evidence>
<keyword evidence="7" id="KW-1185">Reference proteome</keyword>
<evidence type="ECO:0000256" key="1">
    <source>
        <dbReference type="ARBA" id="ARBA00005417"/>
    </source>
</evidence>
<dbReference type="PANTHER" id="PTHR46743:SF2">
    <property type="entry name" value="TEICHOIC ACIDS EXPORT ATP-BINDING PROTEIN TAGH"/>
    <property type="match status" value="1"/>
</dbReference>
<dbReference type="SUPFAM" id="SSF52540">
    <property type="entry name" value="P-loop containing nucleoside triphosphate hydrolases"/>
    <property type="match status" value="1"/>
</dbReference>
<dbReference type="Proteomes" id="UP000306147">
    <property type="component" value="Unassembled WGS sequence"/>
</dbReference>
<dbReference type="InterPro" id="IPR027417">
    <property type="entry name" value="P-loop_NTPase"/>
</dbReference>
<dbReference type="GO" id="GO:0005524">
    <property type="term" value="F:ATP binding"/>
    <property type="evidence" value="ECO:0007669"/>
    <property type="project" value="UniProtKB-KW"/>
</dbReference>
<feature type="domain" description="ABC transporter" evidence="5">
    <location>
        <begin position="2"/>
        <end position="218"/>
    </location>
</feature>
<dbReference type="Gene3D" id="3.40.50.300">
    <property type="entry name" value="P-loop containing nucleotide triphosphate hydrolases"/>
    <property type="match status" value="1"/>
</dbReference>
<gene>
    <name evidence="6" type="ORF">E5A73_20540</name>
</gene>
<comment type="similarity">
    <text evidence="1">Belongs to the ABC transporter superfamily.</text>
</comment>
<evidence type="ECO:0000313" key="6">
    <source>
        <dbReference type="EMBL" id="TGX48697.1"/>
    </source>
</evidence>
<evidence type="ECO:0000256" key="2">
    <source>
        <dbReference type="ARBA" id="ARBA00022448"/>
    </source>
</evidence>
<evidence type="ECO:0000256" key="4">
    <source>
        <dbReference type="ARBA" id="ARBA00022840"/>
    </source>
</evidence>
<dbReference type="RefSeq" id="WP_135965732.1">
    <property type="nucleotide sequence ID" value="NZ_SRXT01000010.1"/>
</dbReference>
<name>A0A4S1X185_9SPHN</name>
<dbReference type="Pfam" id="PF00005">
    <property type="entry name" value="ABC_tran"/>
    <property type="match status" value="1"/>
</dbReference>